<dbReference type="EMBL" id="AAWS01000003">
    <property type="protein sequence ID" value="EAY31211.1"/>
    <property type="molecule type" value="Genomic_DNA"/>
</dbReference>
<protein>
    <submittedName>
        <fullName evidence="1">Uncharacterized protein</fullName>
    </submittedName>
</protein>
<evidence type="ECO:0000313" key="1">
    <source>
        <dbReference type="EMBL" id="EAY31211.1"/>
    </source>
</evidence>
<keyword evidence="2" id="KW-1185">Reference proteome</keyword>
<dbReference type="RefSeq" id="WP_002693702.1">
    <property type="nucleotide sequence ID" value="NZ_AAWS01000003.1"/>
</dbReference>
<proteinExistence type="predicted"/>
<organism evidence="1 2">
    <name type="scientific">Microscilla marina ATCC 23134</name>
    <dbReference type="NCBI Taxonomy" id="313606"/>
    <lineage>
        <taxon>Bacteria</taxon>
        <taxon>Pseudomonadati</taxon>
        <taxon>Bacteroidota</taxon>
        <taxon>Cytophagia</taxon>
        <taxon>Cytophagales</taxon>
        <taxon>Microscillaceae</taxon>
        <taxon>Microscilla</taxon>
    </lineage>
</organism>
<reference evidence="1 2" key="1">
    <citation type="submission" date="2007-01" db="EMBL/GenBank/DDBJ databases">
        <authorList>
            <person name="Haygood M."/>
            <person name="Podell S."/>
            <person name="Anderson C."/>
            <person name="Hopkinson B."/>
            <person name="Roe K."/>
            <person name="Barbeau K."/>
            <person name="Gaasterland T."/>
            <person name="Ferriera S."/>
            <person name="Johnson J."/>
            <person name="Kravitz S."/>
            <person name="Beeson K."/>
            <person name="Sutton G."/>
            <person name="Rogers Y.-H."/>
            <person name="Friedman R."/>
            <person name="Frazier M."/>
            <person name="Venter J.C."/>
        </authorList>
    </citation>
    <scope>NUCLEOTIDE SEQUENCE [LARGE SCALE GENOMIC DNA]</scope>
    <source>
        <strain evidence="1 2">ATCC 23134</strain>
    </source>
</reference>
<comment type="caution">
    <text evidence="1">The sequence shown here is derived from an EMBL/GenBank/DDBJ whole genome shotgun (WGS) entry which is preliminary data.</text>
</comment>
<dbReference type="AlphaFoldDB" id="A1ZDQ3"/>
<gene>
    <name evidence="1" type="ORF">M23134_04044</name>
</gene>
<name>A1ZDQ3_MICM2</name>
<dbReference type="Proteomes" id="UP000004095">
    <property type="component" value="Unassembled WGS sequence"/>
</dbReference>
<sequence length="93" mass="10656">MTKKQQHQADQIAAIELHPPHQAPTLLKMEAILGITPDIWWDQPAVRLQMVNGGKHRLAFASHEARAKFYNEVCEHFSISRHEVVEMQSEEAC</sequence>
<accession>A1ZDQ3</accession>
<evidence type="ECO:0000313" key="2">
    <source>
        <dbReference type="Proteomes" id="UP000004095"/>
    </source>
</evidence>